<name>A0A8J5J7P3_HOMAM</name>
<gene>
    <name evidence="2" type="ORF">Hamer_G026454</name>
</gene>
<reference evidence="2" key="1">
    <citation type="journal article" date="2021" name="Sci. Adv.">
        <title>The American lobster genome reveals insights on longevity, neural, and immune adaptations.</title>
        <authorList>
            <person name="Polinski J.M."/>
            <person name="Zimin A.V."/>
            <person name="Clark K.F."/>
            <person name="Kohn A.B."/>
            <person name="Sadowski N."/>
            <person name="Timp W."/>
            <person name="Ptitsyn A."/>
            <person name="Khanna P."/>
            <person name="Romanova D.Y."/>
            <person name="Williams P."/>
            <person name="Greenwood S.J."/>
            <person name="Moroz L.L."/>
            <person name="Walt D.R."/>
            <person name="Bodnar A.G."/>
        </authorList>
    </citation>
    <scope>NUCLEOTIDE SEQUENCE</scope>
    <source>
        <strain evidence="2">GMGI-L3</strain>
    </source>
</reference>
<dbReference type="Gene3D" id="3.30.420.10">
    <property type="entry name" value="Ribonuclease H-like superfamily/Ribonuclease H"/>
    <property type="match status" value="1"/>
</dbReference>
<evidence type="ECO:0000313" key="3">
    <source>
        <dbReference type="Proteomes" id="UP000747542"/>
    </source>
</evidence>
<proteinExistence type="predicted"/>
<comment type="caution">
    <text evidence="2">The sequence shown here is derived from an EMBL/GenBank/DDBJ whole genome shotgun (WGS) entry which is preliminary data.</text>
</comment>
<evidence type="ECO:0000313" key="2">
    <source>
        <dbReference type="EMBL" id="KAG7154227.1"/>
    </source>
</evidence>
<evidence type="ECO:0000256" key="1">
    <source>
        <dbReference type="SAM" id="MobiDB-lite"/>
    </source>
</evidence>
<accession>A0A8J5J7P3</accession>
<feature type="compositionally biased region" description="Basic and acidic residues" evidence="1">
    <location>
        <begin position="215"/>
        <end position="224"/>
    </location>
</feature>
<dbReference type="InterPro" id="IPR036397">
    <property type="entry name" value="RNaseH_sf"/>
</dbReference>
<dbReference type="GO" id="GO:0003676">
    <property type="term" value="F:nucleic acid binding"/>
    <property type="evidence" value="ECO:0007669"/>
    <property type="project" value="InterPro"/>
</dbReference>
<sequence>MLLRQGGVVTLLLVFGVGWPGVVLMNSQGISGRLTAQEFIEMLQDGMLPSVTDKSPIHTARIVSYWFAAHPNIIILLWVPKSPDLNLIESLGSSVYLMQERLIYLLFLIAMQTKQQVNMQCLLQELEDIFADVPQPNPIVTHDVELIEGASPVKQAPYRVFPVNSTWKSKEKIVLHEVLEALKLSSDESNTSDEAQGKFESEKIQLQQEVVKKKEISKRMRETSWQEDSESGEVREETRQKKLGQKTCVGGNNNGNNRKEIVENGSRTEQSMEFEGSRQEHTQ</sequence>
<organism evidence="2 3">
    <name type="scientific">Homarus americanus</name>
    <name type="common">American lobster</name>
    <dbReference type="NCBI Taxonomy" id="6706"/>
    <lineage>
        <taxon>Eukaryota</taxon>
        <taxon>Metazoa</taxon>
        <taxon>Ecdysozoa</taxon>
        <taxon>Arthropoda</taxon>
        <taxon>Crustacea</taxon>
        <taxon>Multicrustacea</taxon>
        <taxon>Malacostraca</taxon>
        <taxon>Eumalacostraca</taxon>
        <taxon>Eucarida</taxon>
        <taxon>Decapoda</taxon>
        <taxon>Pleocyemata</taxon>
        <taxon>Astacidea</taxon>
        <taxon>Nephropoidea</taxon>
        <taxon>Nephropidae</taxon>
        <taxon>Homarus</taxon>
    </lineage>
</organism>
<feature type="region of interest" description="Disordered" evidence="1">
    <location>
        <begin position="215"/>
        <end position="283"/>
    </location>
</feature>
<protein>
    <submittedName>
        <fullName evidence="2">Uncharacterized protein</fullName>
    </submittedName>
</protein>
<dbReference type="Proteomes" id="UP000747542">
    <property type="component" value="Unassembled WGS sequence"/>
</dbReference>
<feature type="non-terminal residue" evidence="2">
    <location>
        <position position="283"/>
    </location>
</feature>
<keyword evidence="3" id="KW-1185">Reference proteome</keyword>
<dbReference type="AlphaFoldDB" id="A0A8J5J7P3"/>
<dbReference type="EMBL" id="JAHLQT010044824">
    <property type="protein sequence ID" value="KAG7154227.1"/>
    <property type="molecule type" value="Genomic_DNA"/>
</dbReference>